<dbReference type="GO" id="GO:0035091">
    <property type="term" value="F:phosphatidylinositol binding"/>
    <property type="evidence" value="ECO:0007669"/>
    <property type="project" value="InterPro"/>
</dbReference>
<dbReference type="PANTHER" id="PTHR46757">
    <property type="entry name" value="SORTING NEXIN-RELATED"/>
    <property type="match status" value="1"/>
</dbReference>
<dbReference type="GO" id="GO:0016020">
    <property type="term" value="C:membrane"/>
    <property type="evidence" value="ECO:0007669"/>
    <property type="project" value="UniProtKB-ARBA"/>
</dbReference>
<accession>A0A8X8X0V1</accession>
<feature type="coiled-coil region" evidence="1">
    <location>
        <begin position="496"/>
        <end position="537"/>
    </location>
</feature>
<name>A0A8X8X0V1_SALSN</name>
<dbReference type="PANTHER" id="PTHR46757:SF2">
    <property type="entry name" value="OS05G0346100 PROTEIN"/>
    <property type="match status" value="1"/>
</dbReference>
<dbReference type="AlphaFoldDB" id="A0A8X8X0V1"/>
<gene>
    <name evidence="4" type="ORF">SASPL_135786</name>
</gene>
<dbReference type="FunFam" id="3.30.1520.10:FF:000059">
    <property type="entry name" value="Sorting nexin 2B"/>
    <property type="match status" value="1"/>
</dbReference>
<dbReference type="Pfam" id="PF09325">
    <property type="entry name" value="Vps5"/>
    <property type="match status" value="1"/>
</dbReference>
<dbReference type="Pfam" id="PF00787">
    <property type="entry name" value="PX"/>
    <property type="match status" value="1"/>
</dbReference>
<dbReference type="SMART" id="SM00312">
    <property type="entry name" value="PX"/>
    <property type="match status" value="1"/>
</dbReference>
<dbReference type="InterPro" id="IPR027267">
    <property type="entry name" value="AH/BAR_dom_sf"/>
</dbReference>
<keyword evidence="5" id="KW-1185">Reference proteome</keyword>
<feature type="region of interest" description="Disordered" evidence="2">
    <location>
        <begin position="114"/>
        <end position="158"/>
    </location>
</feature>
<feature type="domain" description="PX" evidence="3">
    <location>
        <begin position="145"/>
        <end position="265"/>
    </location>
</feature>
<feature type="compositionally biased region" description="Polar residues" evidence="2">
    <location>
        <begin position="32"/>
        <end position="51"/>
    </location>
</feature>
<keyword evidence="1" id="KW-0175">Coiled coil</keyword>
<dbReference type="GO" id="GO:0005768">
    <property type="term" value="C:endosome"/>
    <property type="evidence" value="ECO:0007669"/>
    <property type="project" value="UniProtKB-ARBA"/>
</dbReference>
<evidence type="ECO:0000256" key="2">
    <source>
        <dbReference type="SAM" id="MobiDB-lite"/>
    </source>
</evidence>
<dbReference type="EMBL" id="PNBA02000013">
    <property type="protein sequence ID" value="KAG6403561.1"/>
    <property type="molecule type" value="Genomic_DNA"/>
</dbReference>
<evidence type="ECO:0000256" key="1">
    <source>
        <dbReference type="SAM" id="Coils"/>
    </source>
</evidence>
<dbReference type="SUPFAM" id="SSF64268">
    <property type="entry name" value="PX domain"/>
    <property type="match status" value="1"/>
</dbReference>
<organism evidence="4">
    <name type="scientific">Salvia splendens</name>
    <name type="common">Scarlet sage</name>
    <dbReference type="NCBI Taxonomy" id="180675"/>
    <lineage>
        <taxon>Eukaryota</taxon>
        <taxon>Viridiplantae</taxon>
        <taxon>Streptophyta</taxon>
        <taxon>Embryophyta</taxon>
        <taxon>Tracheophyta</taxon>
        <taxon>Spermatophyta</taxon>
        <taxon>Magnoliopsida</taxon>
        <taxon>eudicotyledons</taxon>
        <taxon>Gunneridae</taxon>
        <taxon>Pentapetalae</taxon>
        <taxon>asterids</taxon>
        <taxon>lamiids</taxon>
        <taxon>Lamiales</taxon>
        <taxon>Lamiaceae</taxon>
        <taxon>Nepetoideae</taxon>
        <taxon>Mentheae</taxon>
        <taxon>Salviinae</taxon>
        <taxon>Salvia</taxon>
        <taxon>Salvia subgen. Calosphace</taxon>
        <taxon>core Calosphace</taxon>
    </lineage>
</organism>
<dbReference type="CDD" id="cd07596">
    <property type="entry name" value="BAR_SNX"/>
    <property type="match status" value="1"/>
</dbReference>
<dbReference type="PROSITE" id="PS50195">
    <property type="entry name" value="PX"/>
    <property type="match status" value="1"/>
</dbReference>
<proteinExistence type="predicted"/>
<reference evidence="4" key="1">
    <citation type="submission" date="2018-01" db="EMBL/GenBank/DDBJ databases">
        <authorList>
            <person name="Mao J.F."/>
        </authorList>
    </citation>
    <scope>NUCLEOTIDE SEQUENCE</scope>
    <source>
        <strain evidence="4">Huo1</strain>
        <tissue evidence="4">Leaf</tissue>
    </source>
</reference>
<evidence type="ECO:0000259" key="3">
    <source>
        <dbReference type="PROSITE" id="PS50195"/>
    </source>
</evidence>
<evidence type="ECO:0000313" key="4">
    <source>
        <dbReference type="EMBL" id="KAG6403561.1"/>
    </source>
</evidence>
<reference evidence="4" key="2">
    <citation type="submission" date="2020-08" db="EMBL/GenBank/DDBJ databases">
        <title>Plant Genome Project.</title>
        <authorList>
            <person name="Zhang R.-G."/>
        </authorList>
    </citation>
    <scope>NUCLEOTIDE SEQUENCE</scope>
    <source>
        <strain evidence="4">Huo1</strain>
        <tissue evidence="4">Leaf</tissue>
    </source>
</reference>
<dbReference type="Gene3D" id="1.20.1270.60">
    <property type="entry name" value="Arfaptin homology (AH) domain/BAR domain"/>
    <property type="match status" value="1"/>
</dbReference>
<sequence>MGSEKNPEANNGEKEEERHQFLHPLSADDKLQTLTLPTDGENTFNGQLSTSDSYSHYRSAMITLSSSSSTDQPLFPPPSPAVSDPLLFPPHNPSPDSPSYAVVMFDPFHDRLTESNGNGEISAADELSSPLSQSSSSDYLRISVSDPQKESEPSNSIVPGGNTYISYLITTSTNIADYEESDFSVRRRFKDVVTLSDRLSEAYRGFFIPPRPDKSLVESQVMQKQDFVEQRRVELEKYLKRLARHPMIRKSDELRVFLTVHGRMPLPTSIDMASRMLDGAVRLPKQLLGESSSVIEPQDVVHSAKGGRDMLRFFKEFKQSVVNDWGNARPSVEEEDKEFLEKKIKLKDLEQHLTNASKQSESLVKAQQEMGEIMGELGLAFIKLTKFENEQTASNTQRVRASDMKNVATAAVKASRLYRELNAYTVKHFVSVDKDSLHEHMGMMLAVHNAFTDRSSALLTVQTLMSELTALHSRADKLETSSSKIFGGDKSRVRKLEDLKDAIRATEDAKSCAIKEYERIKENNRTEIQRLDEERKADFVNMLKGFVKNQVDVTITECRSIDHVWQAIETTLTQAKHFLKIVAHVAYNEKIGIEWTKVAEETSRYAEST</sequence>
<dbReference type="Proteomes" id="UP000298416">
    <property type="component" value="Unassembled WGS sequence"/>
</dbReference>
<feature type="compositionally biased region" description="Basic and acidic residues" evidence="2">
    <location>
        <begin position="1"/>
        <end position="31"/>
    </location>
</feature>
<feature type="region of interest" description="Disordered" evidence="2">
    <location>
        <begin position="1"/>
        <end position="51"/>
    </location>
</feature>
<evidence type="ECO:0000313" key="5">
    <source>
        <dbReference type="Proteomes" id="UP000298416"/>
    </source>
</evidence>
<feature type="coiled-coil region" evidence="1">
    <location>
        <begin position="332"/>
        <end position="366"/>
    </location>
</feature>
<dbReference type="Gene3D" id="3.30.1520.10">
    <property type="entry name" value="Phox-like domain"/>
    <property type="match status" value="1"/>
</dbReference>
<comment type="caution">
    <text evidence="4">The sequence shown here is derived from an EMBL/GenBank/DDBJ whole genome shotgun (WGS) entry which is preliminary data.</text>
</comment>
<feature type="compositionally biased region" description="Low complexity" evidence="2">
    <location>
        <begin position="127"/>
        <end position="143"/>
    </location>
</feature>
<dbReference type="InterPro" id="IPR044279">
    <property type="entry name" value="SNX2A/B"/>
</dbReference>
<protein>
    <recommendedName>
        <fullName evidence="3">PX domain-containing protein</fullName>
    </recommendedName>
</protein>
<dbReference type="InterPro" id="IPR001683">
    <property type="entry name" value="PX_dom"/>
</dbReference>
<dbReference type="InterPro" id="IPR015404">
    <property type="entry name" value="Vps5_C"/>
</dbReference>
<dbReference type="InterPro" id="IPR036871">
    <property type="entry name" value="PX_dom_sf"/>
</dbReference>
<feature type="region of interest" description="Disordered" evidence="2">
    <location>
        <begin position="65"/>
        <end position="94"/>
    </location>
</feature>
<dbReference type="CDD" id="cd06865">
    <property type="entry name" value="PX_SNX_like"/>
    <property type="match status" value="1"/>
</dbReference>